<dbReference type="Proteomes" id="UP000249123">
    <property type="component" value="Unassembled WGS sequence"/>
</dbReference>
<proteinExistence type="predicted"/>
<gene>
    <name evidence="1" type="ORF">HY3_05540</name>
</gene>
<reference evidence="1 2" key="1">
    <citation type="submission" date="2013-04" db="EMBL/GenBank/DDBJ databases">
        <title>Hyphomonas sp. T24B3 Genome Sequencing.</title>
        <authorList>
            <person name="Lai Q."/>
            <person name="Shao Z."/>
        </authorList>
    </citation>
    <scope>NUCLEOTIDE SEQUENCE [LARGE SCALE GENOMIC DNA]</scope>
    <source>
        <strain evidence="1 2">T24B3</strain>
    </source>
</reference>
<keyword evidence="2" id="KW-1185">Reference proteome</keyword>
<comment type="caution">
    <text evidence="1">The sequence shown here is derived from an EMBL/GenBank/DDBJ whole genome shotgun (WGS) entry which is preliminary data.</text>
</comment>
<dbReference type="AlphaFoldDB" id="A0A8B2PKP5"/>
<name>A0A8B2PKP5_9PROT</name>
<dbReference type="EMBL" id="AWFB01000078">
    <property type="protein sequence ID" value="RAN30612.1"/>
    <property type="molecule type" value="Genomic_DNA"/>
</dbReference>
<evidence type="ECO:0000313" key="2">
    <source>
        <dbReference type="Proteomes" id="UP000249123"/>
    </source>
</evidence>
<protein>
    <submittedName>
        <fullName evidence="1">Uncharacterized protein</fullName>
    </submittedName>
</protein>
<evidence type="ECO:0000313" key="1">
    <source>
        <dbReference type="EMBL" id="RAN30612.1"/>
    </source>
</evidence>
<accession>A0A8B2PKP5</accession>
<organism evidence="1 2">
    <name type="scientific">Hyphomonas pacifica</name>
    <dbReference type="NCBI Taxonomy" id="1280941"/>
    <lineage>
        <taxon>Bacteria</taxon>
        <taxon>Pseudomonadati</taxon>
        <taxon>Pseudomonadota</taxon>
        <taxon>Alphaproteobacteria</taxon>
        <taxon>Hyphomonadales</taxon>
        <taxon>Hyphomonadaceae</taxon>
        <taxon>Hyphomonas</taxon>
    </lineage>
</organism>
<sequence>MKMQTFVFAVACLAFAGAVLAYVTRRARSGGKG</sequence>